<evidence type="ECO:0000256" key="1">
    <source>
        <dbReference type="SAM" id="Phobius"/>
    </source>
</evidence>
<feature type="transmembrane region" description="Helical" evidence="1">
    <location>
        <begin position="240"/>
        <end position="264"/>
    </location>
</feature>
<dbReference type="EMBL" id="CP058952">
    <property type="protein sequence ID" value="QLI81674.1"/>
    <property type="molecule type" value="Genomic_DNA"/>
</dbReference>
<keyword evidence="3" id="KW-1185">Reference proteome</keyword>
<evidence type="ECO:0008006" key="4">
    <source>
        <dbReference type="Google" id="ProtNLM"/>
    </source>
</evidence>
<keyword evidence="1" id="KW-1133">Transmembrane helix</keyword>
<sequence length="268" mass="29482">MNCSGCGAPLAVDALVCGFCGLHNAVDLLAIRDFKLLAERSELACPNQCGPLRLLALGAKLKVTVGHCPSCNGLHFAPGALQIALDQVAAQVREINHARLEQILAQRVKPEAVRYKPCPTCHTMMNRQAFSQYIRVIVDECKLHGVWLDSGEFTILAEWMEAGGQHHIEAEEARRVRIDQANGNVAPVRPRNEGDTALYADSSDGANPEMAEHILRQHRREKPGTGHLPPWAVGAVLSTLLWFILGWSWPVALLLVGTAAGWIWRDRR</sequence>
<reference evidence="2 3" key="1">
    <citation type="journal article" date="2016" name="Int. J. Syst. Evol. Microbiol.">
        <title>Chitinibacter fontanus sp. nov., isolated from a spring.</title>
        <authorList>
            <person name="Sheu S.Y."/>
            <person name="Li Y.S."/>
            <person name="Young C.C."/>
            <person name="Chen W.M."/>
        </authorList>
    </citation>
    <scope>NUCLEOTIDE SEQUENCE [LARGE SCALE GENOMIC DNA]</scope>
    <source>
        <strain evidence="2 3">STM-7</strain>
    </source>
</reference>
<accession>A0A7D5V9Z4</accession>
<dbReference type="RefSeq" id="WP_180305784.1">
    <property type="nucleotide sequence ID" value="NZ_CP058952.1"/>
</dbReference>
<dbReference type="Proteomes" id="UP000510822">
    <property type="component" value="Chromosome"/>
</dbReference>
<proteinExistence type="predicted"/>
<name>A0A7D5V9Z4_9NEIS</name>
<evidence type="ECO:0000313" key="2">
    <source>
        <dbReference type="EMBL" id="QLI81674.1"/>
    </source>
</evidence>
<gene>
    <name evidence="2" type="ORF">HZU75_09085</name>
</gene>
<organism evidence="2 3">
    <name type="scientific">Chitinibacter fontanus</name>
    <dbReference type="NCBI Taxonomy" id="1737446"/>
    <lineage>
        <taxon>Bacteria</taxon>
        <taxon>Pseudomonadati</taxon>
        <taxon>Pseudomonadota</taxon>
        <taxon>Betaproteobacteria</taxon>
        <taxon>Neisseriales</taxon>
        <taxon>Chitinibacteraceae</taxon>
        <taxon>Chitinibacter</taxon>
    </lineage>
</organism>
<dbReference type="AlphaFoldDB" id="A0A7D5V9Z4"/>
<dbReference type="KEGG" id="cfon:HZU75_09085"/>
<protein>
    <recommendedName>
        <fullName evidence="4">Zf-TFIIB domain-containing protein</fullName>
    </recommendedName>
</protein>
<keyword evidence="1" id="KW-0472">Membrane</keyword>
<evidence type="ECO:0000313" key="3">
    <source>
        <dbReference type="Proteomes" id="UP000510822"/>
    </source>
</evidence>
<keyword evidence="1" id="KW-0812">Transmembrane</keyword>